<comment type="caution">
    <text evidence="3">The sequence shown here is derived from an EMBL/GenBank/DDBJ whole genome shotgun (WGS) entry which is preliminary data.</text>
</comment>
<sequence>MISLSLRRKSPRRRNAFTVVKTFDDKNRLEDSPVFTFEPIKLIDIEEENEKEKEELWSEEEIDVALQNDMEVDDEGEVEEEVVEQMEEEENDQITDENERCEGQGEKKYAPEYVNPYYTKIPSTDIEIFERTSRMNKFDGPRGIIEDPMQEMLRQGGYLSLKFLLDLAMNQVDWQILRRRSLVRFEYENNDKREQEEKRLKDMDFLGLSEEPGFDLKVEIYTEDEKRMYKIEDEEQKGQREGEKPADMAEENEQPHPPIWIPMRRQTGELVWMGFKARNLRTWKSTNAERVKQLAAIKRVFSRFWIKMFKGPDAEYVSGFRARYSTEIFNFNLFVVPGKSFDTLGKKPYSTRLLKSHIEAVNEKHRKSPELGPKPIKTMITNKLGKQSEIKTQKSDKKQSRVTIPKPSQDKANMELKLMARADVDNHKYVKVCPNHPLETLSSAALLRPLHLPQLTNVNCLNSKIGENPLELYSTYVEKKDFDTYMKSLETPRVKLDKPPKGMNAARSIPSEKEHQNLHKANANDRIIKLGELSSNQIKGKKKALGVGSMTTLSTEVSCLKIVNAIGNRTTKNAPGKIMGMSASQCAHDSLGWKKLPTNKEDKSEGMMLRNGLYMAEWLHLSAFSWGGLLKLPTPGTVNPQQHDSSDIPENLVLGTSETNSQMTRFEKAWQALIKDETLLRKDDTYSAVLKVVRNPDSRNPILQDGKTVKGYTRSSMSLEDSHHELAEDFKFIAYSVGYSIKFPSGCRLLSKEDNSSLSTIFYPFSRPLYHKLEAELDTLLYTHLKVVSGLIKPPPTTQLGVTGIHGILGNTVPFNAHNNINLFGPGTLTIGLLGVLQTSDKPQQSNIIAHSSDQVKSGKNGKDAVKKLKK</sequence>
<feature type="region of interest" description="Disordered" evidence="2">
    <location>
        <begin position="230"/>
        <end position="260"/>
    </location>
</feature>
<evidence type="ECO:0000256" key="1">
    <source>
        <dbReference type="SAM" id="Coils"/>
    </source>
</evidence>
<proteinExistence type="predicted"/>
<feature type="coiled-coil region" evidence="1">
    <location>
        <begin position="42"/>
        <end position="104"/>
    </location>
</feature>
<evidence type="ECO:0000313" key="3">
    <source>
        <dbReference type="EMBL" id="KAF5705849.1"/>
    </source>
</evidence>
<dbReference type="EMBL" id="JAAQPF010000338">
    <property type="protein sequence ID" value="KAF5705849.1"/>
    <property type="molecule type" value="Genomic_DNA"/>
</dbReference>
<evidence type="ECO:0000313" key="4">
    <source>
        <dbReference type="Proteomes" id="UP000532311"/>
    </source>
</evidence>
<protein>
    <submittedName>
        <fullName evidence="3">Uncharacterized protein</fullName>
    </submittedName>
</protein>
<keyword evidence="4" id="KW-1185">Reference proteome</keyword>
<dbReference type="Proteomes" id="UP000532311">
    <property type="component" value="Unassembled WGS sequence"/>
</dbReference>
<feature type="region of interest" description="Disordered" evidence="2">
    <location>
        <begin position="849"/>
        <end position="871"/>
    </location>
</feature>
<organism evidence="3 4">
    <name type="scientific">Fusarium globosum</name>
    <dbReference type="NCBI Taxonomy" id="78864"/>
    <lineage>
        <taxon>Eukaryota</taxon>
        <taxon>Fungi</taxon>
        <taxon>Dikarya</taxon>
        <taxon>Ascomycota</taxon>
        <taxon>Pezizomycotina</taxon>
        <taxon>Sordariomycetes</taxon>
        <taxon>Hypocreomycetidae</taxon>
        <taxon>Hypocreales</taxon>
        <taxon>Nectriaceae</taxon>
        <taxon>Fusarium</taxon>
        <taxon>Fusarium fujikuroi species complex</taxon>
    </lineage>
</organism>
<dbReference type="AlphaFoldDB" id="A0A8H5Y556"/>
<keyword evidence="1" id="KW-0175">Coiled coil</keyword>
<feature type="compositionally biased region" description="Basic and acidic residues" evidence="2">
    <location>
        <begin position="230"/>
        <end position="247"/>
    </location>
</feature>
<evidence type="ECO:0000256" key="2">
    <source>
        <dbReference type="SAM" id="MobiDB-lite"/>
    </source>
</evidence>
<accession>A0A8H5Y556</accession>
<feature type="compositionally biased region" description="Polar residues" evidence="2">
    <location>
        <begin position="849"/>
        <end position="858"/>
    </location>
</feature>
<feature type="region of interest" description="Disordered" evidence="2">
    <location>
        <begin position="388"/>
        <end position="410"/>
    </location>
</feature>
<feature type="compositionally biased region" description="Basic and acidic residues" evidence="2">
    <location>
        <begin position="861"/>
        <end position="871"/>
    </location>
</feature>
<name>A0A8H5Y556_9HYPO</name>
<reference evidence="3 4" key="1">
    <citation type="submission" date="2020-05" db="EMBL/GenBank/DDBJ databases">
        <title>Identification and distribution of gene clusters putatively required for synthesis of sphingolipid metabolism inhibitors in phylogenetically diverse species of the filamentous fungus Fusarium.</title>
        <authorList>
            <person name="Kim H.-S."/>
            <person name="Busman M."/>
            <person name="Brown D.W."/>
            <person name="Divon H."/>
            <person name="Uhlig S."/>
            <person name="Proctor R.H."/>
        </authorList>
    </citation>
    <scope>NUCLEOTIDE SEQUENCE [LARGE SCALE GENOMIC DNA]</scope>
    <source>
        <strain evidence="3 4">NRRL 26131</strain>
    </source>
</reference>
<gene>
    <name evidence="3" type="ORF">FGLOB1_7746</name>
</gene>
<feature type="compositionally biased region" description="Basic and acidic residues" evidence="2">
    <location>
        <begin position="388"/>
        <end position="399"/>
    </location>
</feature>